<dbReference type="NCBIfam" id="TIGR01549">
    <property type="entry name" value="HAD-SF-IA-v1"/>
    <property type="match status" value="1"/>
</dbReference>
<dbReference type="GO" id="GO:0005829">
    <property type="term" value="C:cytosol"/>
    <property type="evidence" value="ECO:0007669"/>
    <property type="project" value="TreeGrafter"/>
</dbReference>
<keyword evidence="2" id="KW-1185">Reference proteome</keyword>
<sequence>MYTTFFWDLDGTLYDTYPKMVLAFAKTLTHFEIPVEKHHIYQLMRQESLGVAFDQYAREYHIQRLALEAIYYPLEKQLQHPQLFKGVREVLQTIVSRGGANYLLTHRNGSSLTFMDHDEITNLFTDFVTAENPFPRKPDPTSLNYLLDRHQVDRQDAVMVGDRNLDIEAGHNAGIAGVLFDPDDLIHRTVQPEQSIHQMSELLPLIK</sequence>
<evidence type="ECO:0000313" key="2">
    <source>
        <dbReference type="Proteomes" id="UP000051733"/>
    </source>
</evidence>
<dbReference type="GO" id="GO:0006281">
    <property type="term" value="P:DNA repair"/>
    <property type="evidence" value="ECO:0007669"/>
    <property type="project" value="TreeGrafter"/>
</dbReference>
<dbReference type="Gene3D" id="3.40.50.1000">
    <property type="entry name" value="HAD superfamily/HAD-like"/>
    <property type="match status" value="1"/>
</dbReference>
<dbReference type="InterPro" id="IPR036412">
    <property type="entry name" value="HAD-like_sf"/>
</dbReference>
<dbReference type="Proteomes" id="UP000051733">
    <property type="component" value="Unassembled WGS sequence"/>
</dbReference>
<dbReference type="InterPro" id="IPR050155">
    <property type="entry name" value="HAD-like_hydrolase_sf"/>
</dbReference>
<comment type="caution">
    <text evidence="1">The sequence shown here is derived from an EMBL/GenBank/DDBJ whole genome shotgun (WGS) entry which is preliminary data.</text>
</comment>
<name>A0A0R2A6T1_9LACO</name>
<dbReference type="InterPro" id="IPR023214">
    <property type="entry name" value="HAD_sf"/>
</dbReference>
<evidence type="ECO:0000313" key="1">
    <source>
        <dbReference type="EMBL" id="KRM62479.1"/>
    </source>
</evidence>
<organism evidence="1 2">
    <name type="scientific">Paucilactobacillus vaccinostercus DSM 20634</name>
    <dbReference type="NCBI Taxonomy" id="1423813"/>
    <lineage>
        <taxon>Bacteria</taxon>
        <taxon>Bacillati</taxon>
        <taxon>Bacillota</taxon>
        <taxon>Bacilli</taxon>
        <taxon>Lactobacillales</taxon>
        <taxon>Lactobacillaceae</taxon>
        <taxon>Paucilactobacillus</taxon>
    </lineage>
</organism>
<dbReference type="PATRIC" id="fig|1423813.3.peg.2090"/>
<dbReference type="PANTHER" id="PTHR43434:SF25">
    <property type="entry name" value="PHOSPHOGLYCOLATE PHOSPHATASE"/>
    <property type="match status" value="1"/>
</dbReference>
<proteinExistence type="predicted"/>
<dbReference type="STRING" id="1423813.FC26_GL002053"/>
<dbReference type="AlphaFoldDB" id="A0A0R2A6T1"/>
<dbReference type="GO" id="GO:0008967">
    <property type="term" value="F:phosphoglycolate phosphatase activity"/>
    <property type="evidence" value="ECO:0007669"/>
    <property type="project" value="TreeGrafter"/>
</dbReference>
<dbReference type="SFLD" id="SFLDS00003">
    <property type="entry name" value="Haloacid_Dehalogenase"/>
    <property type="match status" value="1"/>
</dbReference>
<dbReference type="InterPro" id="IPR041492">
    <property type="entry name" value="HAD_2"/>
</dbReference>
<dbReference type="EMBL" id="AYYY01000005">
    <property type="protein sequence ID" value="KRM62479.1"/>
    <property type="molecule type" value="Genomic_DNA"/>
</dbReference>
<accession>A0A0R2A6T1</accession>
<dbReference type="Pfam" id="PF13419">
    <property type="entry name" value="HAD_2"/>
    <property type="match status" value="1"/>
</dbReference>
<dbReference type="Gene3D" id="1.10.150.240">
    <property type="entry name" value="Putative phosphatase, domain 2"/>
    <property type="match status" value="1"/>
</dbReference>
<dbReference type="InterPro" id="IPR023198">
    <property type="entry name" value="PGP-like_dom2"/>
</dbReference>
<dbReference type="SUPFAM" id="SSF56784">
    <property type="entry name" value="HAD-like"/>
    <property type="match status" value="1"/>
</dbReference>
<dbReference type="InterPro" id="IPR006439">
    <property type="entry name" value="HAD-SF_hydro_IA"/>
</dbReference>
<protein>
    <submittedName>
        <fullName evidence="1">p-Ser-HPr phosphatase</fullName>
    </submittedName>
</protein>
<dbReference type="SFLD" id="SFLDG01129">
    <property type="entry name" value="C1.5:_HAD__Beta-PGM__Phosphata"/>
    <property type="match status" value="1"/>
</dbReference>
<dbReference type="PANTHER" id="PTHR43434">
    <property type="entry name" value="PHOSPHOGLYCOLATE PHOSPHATASE"/>
    <property type="match status" value="1"/>
</dbReference>
<dbReference type="OrthoDB" id="9807630at2"/>
<gene>
    <name evidence="1" type="ORF">FC26_GL002053</name>
</gene>
<reference evidence="1 2" key="1">
    <citation type="journal article" date="2015" name="Genome Announc.">
        <title>Expanding the biotechnology potential of lactobacilli through comparative genomics of 213 strains and associated genera.</title>
        <authorList>
            <person name="Sun Z."/>
            <person name="Harris H.M."/>
            <person name="McCann A."/>
            <person name="Guo C."/>
            <person name="Argimon S."/>
            <person name="Zhang W."/>
            <person name="Yang X."/>
            <person name="Jeffery I.B."/>
            <person name="Cooney J.C."/>
            <person name="Kagawa T.F."/>
            <person name="Liu W."/>
            <person name="Song Y."/>
            <person name="Salvetti E."/>
            <person name="Wrobel A."/>
            <person name="Rasinkangas P."/>
            <person name="Parkhill J."/>
            <person name="Rea M.C."/>
            <person name="O'Sullivan O."/>
            <person name="Ritari J."/>
            <person name="Douillard F.P."/>
            <person name="Paul Ross R."/>
            <person name="Yang R."/>
            <person name="Briner A.E."/>
            <person name="Felis G.E."/>
            <person name="de Vos W.M."/>
            <person name="Barrangou R."/>
            <person name="Klaenhammer T.R."/>
            <person name="Caufield P.W."/>
            <person name="Cui Y."/>
            <person name="Zhang H."/>
            <person name="O'Toole P.W."/>
        </authorList>
    </citation>
    <scope>NUCLEOTIDE SEQUENCE [LARGE SCALE GENOMIC DNA]</scope>
    <source>
        <strain evidence="1 2">DSM 20634</strain>
    </source>
</reference>
<dbReference type="RefSeq" id="WP_057777176.1">
    <property type="nucleotide sequence ID" value="NZ_AYYY01000005.1"/>
</dbReference>